<evidence type="ECO:0000313" key="1">
    <source>
        <dbReference type="EMBL" id="KHF45745.1"/>
    </source>
</evidence>
<reference evidence="1 2" key="1">
    <citation type="submission" date="2014-10" db="EMBL/GenBank/DDBJ databases">
        <title>Genome sequence of Micropolyspora internatus JCM3315.</title>
        <authorList>
            <person name="Shin S.-K."/>
            <person name="Yi H."/>
        </authorList>
    </citation>
    <scope>NUCLEOTIDE SEQUENCE [LARGE SCALE GENOMIC DNA]</scope>
    <source>
        <strain evidence="1 2">JCM 3315</strain>
    </source>
</reference>
<dbReference type="Proteomes" id="UP000030848">
    <property type="component" value="Unassembled WGS sequence"/>
</dbReference>
<sequence length="45" mass="5208">MVRIDHLARWRNNFAALPHRFCWLYVGAVSWVSTLSPSRRPAVAV</sequence>
<evidence type="ECO:0000313" key="2">
    <source>
        <dbReference type="Proteomes" id="UP000030848"/>
    </source>
</evidence>
<accession>A0A837DEU8</accession>
<protein>
    <submittedName>
        <fullName evidence="1">Uncharacterized protein</fullName>
    </submittedName>
</protein>
<comment type="caution">
    <text evidence="1">The sequence shown here is derived from an EMBL/GenBank/DDBJ whole genome shotgun (WGS) entry which is preliminary data.</text>
</comment>
<proteinExistence type="predicted"/>
<dbReference type="EMBL" id="JRZE01000001">
    <property type="protein sequence ID" value="KHF45745.1"/>
    <property type="molecule type" value="Genomic_DNA"/>
</dbReference>
<name>A0A837DEU8_9PSEU</name>
<dbReference type="AlphaFoldDB" id="A0A837DEU8"/>
<gene>
    <name evidence="1" type="ORF">MINT15_00460</name>
</gene>
<organism evidence="1 2">
    <name type="scientific">Saccharomonospora viridis</name>
    <dbReference type="NCBI Taxonomy" id="1852"/>
    <lineage>
        <taxon>Bacteria</taxon>
        <taxon>Bacillati</taxon>
        <taxon>Actinomycetota</taxon>
        <taxon>Actinomycetes</taxon>
        <taxon>Pseudonocardiales</taxon>
        <taxon>Pseudonocardiaceae</taxon>
        <taxon>Saccharomonospora</taxon>
    </lineage>
</organism>